<dbReference type="AlphaFoldDB" id="A0A0A1T2A9"/>
<evidence type="ECO:0000256" key="3">
    <source>
        <dbReference type="ARBA" id="ARBA00022454"/>
    </source>
</evidence>
<keyword evidence="3" id="KW-0158">Chromosome</keyword>
<reference evidence="7 8" key="1">
    <citation type="journal article" date="2015" name="Genome Announc.">
        <title>Draft Genome Sequence and Gene Annotation of the Entomopathogenic Fungus Verticillium hemipterigenum.</title>
        <authorList>
            <person name="Horn F."/>
            <person name="Habel A."/>
            <person name="Scharf D.H."/>
            <person name="Dworschak J."/>
            <person name="Brakhage A.A."/>
            <person name="Guthke R."/>
            <person name="Hertweck C."/>
            <person name="Linde J."/>
        </authorList>
    </citation>
    <scope>NUCLEOTIDE SEQUENCE [LARGE SCALE GENOMIC DNA]</scope>
</reference>
<accession>A0A0A1T2A9</accession>
<sequence length="517" mass="56618">MADTPTGSRAARNAAQTPSGRVNVEPLSSSRRPVHTPLNRPTPREPTTSGRRPATNAQTPHTAVALRAQVLRRANMLTPGKNRRQSGMDQRDSPFHALQLLGKRLAPTTNVIASSSPGDTAPSSASRAPGRDTDDDEQELPDIRRRELEEEEPELTRPRLSMAIDDDDDTMPIPQRSVLIDSEELPLPQDETEVEMPVRADNRRISAFSVRGDPFDETGEPSDFLNLGDGISLGPSVDTSYYQAEDTTVVSGMGDQSGVGFTMPPGYEDQTTFHMSEPDDGLAPTSPIEGARAPNAASRRTGDFGTTTGEPSFALGSDDGFDAGPAFDDGMDFDPMVVAPSRRESTKRLSLMRLPDEDDPDAELLVDDDTGPRRTSRQIQTTLKMGRGRPKGSVTKYKKKIKKLSQNGTEYPPLPPAFVKRVAQTALQSSGLSNTRVPGDVVTALTQASDWFFEQVADDLAAYAEHAGRESIDERDVMALMRRQRQITSNATLFSLAQRHLPRELLQELRMPRDDDE</sequence>
<dbReference type="GO" id="GO:0071821">
    <property type="term" value="C:FANCM-MHF complex"/>
    <property type="evidence" value="ECO:0007669"/>
    <property type="project" value="TreeGrafter"/>
</dbReference>
<evidence type="ECO:0000256" key="4">
    <source>
        <dbReference type="ARBA" id="ARBA00023242"/>
    </source>
</evidence>
<name>A0A0A1T2A9_9HYPO</name>
<evidence type="ECO:0000313" key="7">
    <source>
        <dbReference type="EMBL" id="CEJ91311.1"/>
    </source>
</evidence>
<gene>
    <name evidence="7" type="ORF">VHEMI07033</name>
</gene>
<comment type="subcellular location">
    <subcellularLocation>
        <location evidence="2">Chromosome</location>
    </subcellularLocation>
    <subcellularLocation>
        <location evidence="1">Nucleus</location>
    </subcellularLocation>
</comment>
<dbReference type="Proteomes" id="UP000039046">
    <property type="component" value="Unassembled WGS sequence"/>
</dbReference>
<organism evidence="7 8">
    <name type="scientific">[Torrubiella] hemipterigena</name>
    <dbReference type="NCBI Taxonomy" id="1531966"/>
    <lineage>
        <taxon>Eukaryota</taxon>
        <taxon>Fungi</taxon>
        <taxon>Dikarya</taxon>
        <taxon>Ascomycota</taxon>
        <taxon>Pezizomycotina</taxon>
        <taxon>Sordariomycetes</taxon>
        <taxon>Hypocreomycetidae</taxon>
        <taxon>Hypocreales</taxon>
        <taxon>Clavicipitaceae</taxon>
        <taxon>Clavicipitaceae incertae sedis</taxon>
        <taxon>'Torrubiella' clade</taxon>
    </lineage>
</organism>
<feature type="compositionally biased region" description="Polar residues" evidence="5">
    <location>
        <begin position="14"/>
        <end position="31"/>
    </location>
</feature>
<dbReference type="GO" id="GO:0005694">
    <property type="term" value="C:chromosome"/>
    <property type="evidence" value="ECO:0007669"/>
    <property type="project" value="UniProtKB-SubCell"/>
</dbReference>
<dbReference type="PANTHER" id="PTHR22980:SF5">
    <property type="entry name" value="CENP-T_HISTONE H4 HISTONE FOLD DOMAIN-CONTAINING PROTEIN"/>
    <property type="match status" value="1"/>
</dbReference>
<keyword evidence="8" id="KW-1185">Reference proteome</keyword>
<proteinExistence type="predicted"/>
<feature type="region of interest" description="Disordered" evidence="5">
    <location>
        <begin position="272"/>
        <end position="328"/>
    </location>
</feature>
<feature type="region of interest" description="Disordered" evidence="5">
    <location>
        <begin position="110"/>
        <end position="173"/>
    </location>
</feature>
<dbReference type="GO" id="GO:0000712">
    <property type="term" value="P:resolution of meiotic recombination intermediates"/>
    <property type="evidence" value="ECO:0007669"/>
    <property type="project" value="TreeGrafter"/>
</dbReference>
<evidence type="ECO:0000256" key="1">
    <source>
        <dbReference type="ARBA" id="ARBA00004123"/>
    </source>
</evidence>
<keyword evidence="4" id="KW-0539">Nucleus</keyword>
<feature type="region of interest" description="Disordered" evidence="5">
    <location>
        <begin position="1"/>
        <end position="91"/>
    </location>
</feature>
<dbReference type="GO" id="GO:0031297">
    <property type="term" value="P:replication fork processing"/>
    <property type="evidence" value="ECO:0007669"/>
    <property type="project" value="TreeGrafter"/>
</dbReference>
<dbReference type="GO" id="GO:0046982">
    <property type="term" value="F:protein heterodimerization activity"/>
    <property type="evidence" value="ECO:0007669"/>
    <property type="project" value="InterPro"/>
</dbReference>
<feature type="compositionally biased region" description="Polar residues" evidence="5">
    <location>
        <begin position="110"/>
        <end position="126"/>
    </location>
</feature>
<dbReference type="EMBL" id="CDHN01000003">
    <property type="protein sequence ID" value="CEJ91311.1"/>
    <property type="molecule type" value="Genomic_DNA"/>
</dbReference>
<evidence type="ECO:0000256" key="5">
    <source>
        <dbReference type="SAM" id="MobiDB-lite"/>
    </source>
</evidence>
<dbReference type="HOGENOM" id="CLU_024001_1_0_1"/>
<evidence type="ECO:0000256" key="2">
    <source>
        <dbReference type="ARBA" id="ARBA00004286"/>
    </source>
</evidence>
<dbReference type="Pfam" id="PF15511">
    <property type="entry name" value="CENP-T_C"/>
    <property type="match status" value="1"/>
</dbReference>
<protein>
    <recommendedName>
        <fullName evidence="6">CENP-T/Histone H4 histone fold domain-containing protein</fullName>
    </recommendedName>
</protein>
<dbReference type="GO" id="GO:0003682">
    <property type="term" value="F:chromatin binding"/>
    <property type="evidence" value="ECO:0007669"/>
    <property type="project" value="TreeGrafter"/>
</dbReference>
<dbReference type="Gene3D" id="1.10.20.10">
    <property type="entry name" value="Histone, subunit A"/>
    <property type="match status" value="1"/>
</dbReference>
<evidence type="ECO:0000259" key="6">
    <source>
        <dbReference type="Pfam" id="PF15511"/>
    </source>
</evidence>
<dbReference type="PANTHER" id="PTHR22980">
    <property type="entry name" value="CORTISTATIN"/>
    <property type="match status" value="1"/>
</dbReference>
<dbReference type="SUPFAM" id="SSF47113">
    <property type="entry name" value="Histone-fold"/>
    <property type="match status" value="1"/>
</dbReference>
<feature type="domain" description="CENP-T/Histone H4 histone fold" evidence="6">
    <location>
        <begin position="408"/>
        <end position="512"/>
    </location>
</feature>
<evidence type="ECO:0000313" key="8">
    <source>
        <dbReference type="Proteomes" id="UP000039046"/>
    </source>
</evidence>
<dbReference type="OrthoDB" id="10071681at2759"/>
<dbReference type="CDD" id="cd22920">
    <property type="entry name" value="HFD_CENP-T"/>
    <property type="match status" value="1"/>
</dbReference>
<feature type="compositionally biased region" description="Polar residues" evidence="5">
    <location>
        <begin position="45"/>
        <end position="61"/>
    </location>
</feature>
<dbReference type="STRING" id="1531966.A0A0A1T2A9"/>
<dbReference type="InterPro" id="IPR009072">
    <property type="entry name" value="Histone-fold"/>
</dbReference>
<dbReference type="InterPro" id="IPR035425">
    <property type="entry name" value="CENP-T/H4_C"/>
</dbReference>
<feature type="compositionally biased region" description="Low complexity" evidence="5">
    <location>
        <begin position="63"/>
        <end position="74"/>
    </location>
</feature>